<feature type="transmembrane region" description="Helical" evidence="1">
    <location>
        <begin position="361"/>
        <end position="379"/>
    </location>
</feature>
<evidence type="ECO:0000313" key="4">
    <source>
        <dbReference type="Proteomes" id="UP000223828"/>
    </source>
</evidence>
<dbReference type="AlphaFoldDB" id="A0A2C6WRE9"/>
<feature type="transmembrane region" description="Helical" evidence="1">
    <location>
        <begin position="229"/>
        <end position="250"/>
    </location>
</feature>
<evidence type="ECO:0000313" key="3">
    <source>
        <dbReference type="EMBL" id="PHK50037.1"/>
    </source>
</evidence>
<feature type="domain" description="YdbS-like PH" evidence="2">
    <location>
        <begin position="82"/>
        <end position="162"/>
    </location>
</feature>
<dbReference type="Proteomes" id="UP000223828">
    <property type="component" value="Unassembled WGS sequence"/>
</dbReference>
<comment type="caution">
    <text evidence="3">The sequence shown here is derived from an EMBL/GenBank/DDBJ whole genome shotgun (WGS) entry which is preliminary data.</text>
</comment>
<feature type="domain" description="YdbS-like PH" evidence="2">
    <location>
        <begin position="404"/>
        <end position="460"/>
    </location>
</feature>
<proteinExistence type="predicted"/>
<reference evidence="4" key="1">
    <citation type="submission" date="2017-10" db="EMBL/GenBank/DDBJ databases">
        <title>Staphylococcus edaphicus sp. nov., isolated in Antarctica, harbouring mecC gene and genomic islands essential in adaptation to extreme environment.</title>
        <authorList>
            <person name="Pantucek R."/>
            <person name="Sedlacek I."/>
            <person name="Indrakova A."/>
            <person name="Vrbovska V."/>
            <person name="Maslanova I."/>
            <person name="Kovarovic V."/>
            <person name="Svec P."/>
            <person name="Kralova S."/>
            <person name="Kristofova L."/>
            <person name="Keklakova J."/>
            <person name="Petras P."/>
            <person name="Doskar J."/>
        </authorList>
    </citation>
    <scope>NUCLEOTIDE SEQUENCE [LARGE SCALE GENOMIC DNA]</scope>
    <source>
        <strain evidence="4">CCM 5085</strain>
    </source>
</reference>
<dbReference type="PANTHER" id="PTHR34473">
    <property type="entry name" value="UPF0699 TRANSMEMBRANE PROTEIN YDBS"/>
    <property type="match status" value="1"/>
</dbReference>
<protein>
    <recommendedName>
        <fullName evidence="2">YdbS-like PH domain-containing protein</fullName>
    </recommendedName>
</protein>
<feature type="transmembrane region" description="Helical" evidence="1">
    <location>
        <begin position="385"/>
        <end position="403"/>
    </location>
</feature>
<organism evidence="3 4">
    <name type="scientific">Staphylococcus edaphicus</name>
    <dbReference type="NCBI Taxonomy" id="1955013"/>
    <lineage>
        <taxon>Bacteria</taxon>
        <taxon>Bacillati</taxon>
        <taxon>Bacillota</taxon>
        <taxon>Bacilli</taxon>
        <taxon>Bacillales</taxon>
        <taxon>Staphylococcaceae</taxon>
        <taxon>Staphylococcus</taxon>
    </lineage>
</organism>
<evidence type="ECO:0000256" key="1">
    <source>
        <dbReference type="SAM" id="Phobius"/>
    </source>
</evidence>
<dbReference type="EMBL" id="MRZN01000005">
    <property type="protein sequence ID" value="PHK50037.1"/>
    <property type="molecule type" value="Genomic_DNA"/>
</dbReference>
<name>A0A2C6WRE9_9STAP</name>
<feature type="transmembrane region" description="Helical" evidence="1">
    <location>
        <begin position="64"/>
        <end position="82"/>
    </location>
</feature>
<feature type="transmembrane region" description="Helical" evidence="1">
    <location>
        <begin position="30"/>
        <end position="52"/>
    </location>
</feature>
<accession>A0A2C6WRE9</accession>
<keyword evidence="1" id="KW-0472">Membrane</keyword>
<feature type="transmembrane region" description="Helical" evidence="1">
    <location>
        <begin position="190"/>
        <end position="209"/>
    </location>
</feature>
<keyword evidence="1" id="KW-1133">Transmembrane helix</keyword>
<sequence>MLKKFKTNCKILKGKIMTNSYHYAQIHPSWLLMQTANIIVRCVIYMFALSFLQRLFQFTDTTKYLLLIFIALLLIINSLLYWKNFRLFFNQEKLTIREGGLLKKERQINFGNIEGFNEKTNILERLFKLSSLTLKVEANSNEKKIVLPFIKKREIAEIKNSISSTKDPTNSVINNYVYIMNYHQILKGSFASLNLILFFTFMYTIYKNISDFLNVSDFVHQLQDLYFENWTNIFMGSLIIILLTFLFGVLKNMLLFGNFKLSNHSKHIDTVWGYISNYHNSVDKAGISAINIKSSFWQKLFNINQINVININSNNKDIETNIIFPFIETDKINNHLNLLFNLDLYNIHFYKLKRSAIFVKLLRTCWSWSVLLPVVLYFFKNYSLIIYLLILLIISSQILQTFFNKYSYSSDLLVFKNSGLSLSQYIVNLQDIEDLIFSQSFLQRKFNLCSVTVVIKDNPPRKIKMTDIYDLHAQELIKYFKQQY</sequence>
<dbReference type="PANTHER" id="PTHR34473:SF2">
    <property type="entry name" value="UPF0699 TRANSMEMBRANE PROTEIN YDBT"/>
    <property type="match status" value="1"/>
</dbReference>
<dbReference type="InterPro" id="IPR005182">
    <property type="entry name" value="YdbS-like_PH"/>
</dbReference>
<gene>
    <name evidence="3" type="ORF">BTJ66_04560</name>
</gene>
<evidence type="ECO:0000259" key="2">
    <source>
        <dbReference type="Pfam" id="PF03703"/>
    </source>
</evidence>
<dbReference type="Pfam" id="PF03703">
    <property type="entry name" value="bPH_2"/>
    <property type="match status" value="2"/>
</dbReference>
<keyword evidence="1" id="KW-0812">Transmembrane</keyword>